<feature type="region of interest" description="Disordered" evidence="8">
    <location>
        <begin position="897"/>
        <end position="1092"/>
    </location>
</feature>
<keyword evidence="4" id="KW-0677">Repeat</keyword>
<sequence length="1092" mass="119634">MFEKSLYDLIRGLRARKGDERAYILESLKECRNEARSQDGDIKATAILKLIYLEMFGHDMSWASFHVLEVMSSAKFLQKRIGYLAAIQSFTLDTDVLMLATNLLKKDLSSSSPYDISLAINGLSHIVSPSLARDLSPDLITKMNHSNPYIRKKAILVMYKCFLQSPELLRTAWPRLREGLNDGDPSVVNATVNVICELARKNPRNYLPLAPQLFGLLTGTGNNWMTIKIIKLFATLTPLEPRLTKKLVPPITNLIKTTTAMSLLYECINGLISGGLLAGMEDTTEGEELASVCVTKLRGFLVEGDSNLKYVGLLAFTKIVSTHAHLVALHQDVILDCIDDPDITIRLRSLELVVGMVTSENLQTVVARLMRQLRPPTSNSPGSEQEQGDSEEYYPSGDEDTYTGRPKKPKAKRKVGAKGDVIPSLPESYKVGVIRRILEMCSRDMYANILDFGWYLDVLVQLVRFAPPVTASSGAAVPGEYYDGGADEDEGGDAGDEEGRMRKKDVGEDIGFELRNVAVRVKSVRTEAVGMADLLVRRRDGMFPAAGGGGRRVLLYAGWMVGEYSSLLSDPESTLGAMIQPSTNVLPTDILAIYIQALPKIYATVTGSALIPWTPHRQSSVALFTNSIVRFLEPHATSPDLEVQERAVEFLELFRLAVEAVAQQGMQQYSHSREIIEPPRILTQAIPEMFVGQELNPVAPKAQKKVPLPPGLDLDEPINPRLHELVAKAEGFDLSRGAVVMGESTEDETDAEAELQRFYYQRFSSPTARVAQQLLPASALIDAASRGGGGGGGGPGSYQYQYQTEEYLDKDILERRRAERRERNANDPFYIGGESPRVGASLTPNPLRGEEVDVDAIPVMPLDLGVADLPSSLLLAGADGRKARPKVEVVRDEEVYFPSGSITGGDGDGEDDGKGRKKGVKKWGRHPLLDRGAGSGLVGFSLDEDEEEKGKKEEVRRARREVERIRREMEERRVREVTAEEAKKARSGVKRKGKGKGKGKEGEVEGGGGVEVVKKKKKKKATGEGDFVGDVGGVAKPKVKKVKKKKEEQGEDEAPTSTSTAVKRKKKKEKEKAEGGDVDEGGDVGGVGGVVM</sequence>
<dbReference type="InterPro" id="IPR017105">
    <property type="entry name" value="AP3_complex_dsu"/>
</dbReference>
<dbReference type="PANTHER" id="PTHR22781">
    <property type="entry name" value="DELTA ADAPTIN-RELATED"/>
    <property type="match status" value="1"/>
</dbReference>
<evidence type="ECO:0000256" key="7">
    <source>
        <dbReference type="PIRNR" id="PIRNR037092"/>
    </source>
</evidence>
<organism evidence="10 11">
    <name type="scientific">Terfezia boudieri ATCC MYA-4762</name>
    <dbReference type="NCBI Taxonomy" id="1051890"/>
    <lineage>
        <taxon>Eukaryota</taxon>
        <taxon>Fungi</taxon>
        <taxon>Dikarya</taxon>
        <taxon>Ascomycota</taxon>
        <taxon>Pezizomycotina</taxon>
        <taxon>Pezizomycetes</taxon>
        <taxon>Pezizales</taxon>
        <taxon>Pezizaceae</taxon>
        <taxon>Terfezia</taxon>
    </lineage>
</organism>
<feature type="compositionally biased region" description="Acidic residues" evidence="8">
    <location>
        <begin position="485"/>
        <end position="496"/>
    </location>
</feature>
<dbReference type="Pfam" id="PF01602">
    <property type="entry name" value="Adaptin_N"/>
    <property type="match status" value="1"/>
</dbReference>
<name>A0A3N4LGM0_9PEZI</name>
<accession>A0A3N4LGM0</accession>
<feature type="region of interest" description="Disordered" evidence="8">
    <location>
        <begin position="479"/>
        <end position="502"/>
    </location>
</feature>
<dbReference type="STRING" id="1051890.A0A3N4LGM0"/>
<keyword evidence="7" id="KW-0333">Golgi apparatus</keyword>
<evidence type="ECO:0000256" key="1">
    <source>
        <dbReference type="ARBA" id="ARBA00004308"/>
    </source>
</evidence>
<dbReference type="EMBL" id="ML121555">
    <property type="protein sequence ID" value="RPB22017.1"/>
    <property type="molecule type" value="Genomic_DNA"/>
</dbReference>
<dbReference type="InterPro" id="IPR016024">
    <property type="entry name" value="ARM-type_fold"/>
</dbReference>
<dbReference type="Gene3D" id="1.25.10.10">
    <property type="entry name" value="Leucine-rich Repeat Variant"/>
    <property type="match status" value="1"/>
</dbReference>
<keyword evidence="3 7" id="KW-0813">Transport</keyword>
<feature type="compositionally biased region" description="Low complexity" evidence="8">
    <location>
        <begin position="1024"/>
        <end position="1036"/>
    </location>
</feature>
<feature type="compositionally biased region" description="Basic and acidic residues" evidence="8">
    <location>
        <begin position="948"/>
        <end position="984"/>
    </location>
</feature>
<comment type="subcellular location">
    <subcellularLocation>
        <location evidence="1">Endomembrane system</location>
    </subcellularLocation>
    <subcellularLocation>
        <location evidence="7">Golgi apparatus</location>
    </subcellularLocation>
</comment>
<dbReference type="InterPro" id="IPR011989">
    <property type="entry name" value="ARM-like"/>
</dbReference>
<dbReference type="InParanoid" id="A0A3N4LGM0"/>
<keyword evidence="11" id="KW-1185">Reference proteome</keyword>
<keyword evidence="6" id="KW-0472">Membrane</keyword>
<gene>
    <name evidence="10" type="ORF">L211DRAFT_869604</name>
</gene>
<dbReference type="GO" id="GO:0006623">
    <property type="term" value="P:protein targeting to vacuole"/>
    <property type="evidence" value="ECO:0007669"/>
    <property type="project" value="TreeGrafter"/>
</dbReference>
<dbReference type="GO" id="GO:0010008">
    <property type="term" value="C:endosome membrane"/>
    <property type="evidence" value="ECO:0007669"/>
    <property type="project" value="TreeGrafter"/>
</dbReference>
<evidence type="ECO:0000256" key="8">
    <source>
        <dbReference type="SAM" id="MobiDB-lite"/>
    </source>
</evidence>
<dbReference type="GO" id="GO:0005794">
    <property type="term" value="C:Golgi apparatus"/>
    <property type="evidence" value="ECO:0007669"/>
    <property type="project" value="UniProtKB-SubCell"/>
</dbReference>
<comment type="function">
    <text evidence="7">Part of the AP-3 complex, an adaptor-related complex which is not clathrin-associated. The complex is associated with the Golgi region as well as more peripheral structures. It facilitates the budding of vesicles from the Golgi membrane.</text>
</comment>
<dbReference type="PIRSF" id="PIRSF037092">
    <property type="entry name" value="AP3_complex_delta"/>
    <property type="match status" value="1"/>
</dbReference>
<keyword evidence="5 7" id="KW-0653">Protein transport</keyword>
<evidence type="ECO:0000256" key="4">
    <source>
        <dbReference type="ARBA" id="ARBA00022737"/>
    </source>
</evidence>
<feature type="compositionally biased region" description="Basic residues" evidence="8">
    <location>
        <begin position="405"/>
        <end position="416"/>
    </location>
</feature>
<dbReference type="SUPFAM" id="SSF48371">
    <property type="entry name" value="ARM repeat"/>
    <property type="match status" value="1"/>
</dbReference>
<evidence type="ECO:0000256" key="6">
    <source>
        <dbReference type="ARBA" id="ARBA00023136"/>
    </source>
</evidence>
<feature type="compositionally biased region" description="Polar residues" evidence="8">
    <location>
        <begin position="375"/>
        <end position="385"/>
    </location>
</feature>
<feature type="compositionally biased region" description="Basic residues" evidence="8">
    <location>
        <begin position="915"/>
        <end position="925"/>
    </location>
</feature>
<dbReference type="OrthoDB" id="10264595at2759"/>
<protein>
    <recommendedName>
        <fullName evidence="7">AP-3 complex subunit delta</fullName>
    </recommendedName>
</protein>
<evidence type="ECO:0000256" key="2">
    <source>
        <dbReference type="ARBA" id="ARBA00006613"/>
    </source>
</evidence>
<dbReference type="GO" id="GO:0030123">
    <property type="term" value="C:AP-3 adaptor complex"/>
    <property type="evidence" value="ECO:0007669"/>
    <property type="project" value="InterPro"/>
</dbReference>
<dbReference type="InterPro" id="IPR002553">
    <property type="entry name" value="Clathrin/coatomer_adapt-like_N"/>
</dbReference>
<evidence type="ECO:0000313" key="10">
    <source>
        <dbReference type="EMBL" id="RPB22017.1"/>
    </source>
</evidence>
<feature type="domain" description="Clathrin/coatomer adaptor adaptin-like N-terminal" evidence="9">
    <location>
        <begin position="20"/>
        <end position="465"/>
    </location>
</feature>
<comment type="subunit">
    <text evidence="7">Adaptor protein complex 3 (AP-3) is a heterotetramer.</text>
</comment>
<dbReference type="FunCoup" id="A0A3N4LGM0">
    <property type="interactions" value="630"/>
</dbReference>
<feature type="region of interest" description="Disordered" evidence="8">
    <location>
        <begin position="374"/>
        <end position="417"/>
    </location>
</feature>
<dbReference type="PANTHER" id="PTHR22781:SF12">
    <property type="entry name" value="AP-3 COMPLEX SUBUNIT DELTA-1"/>
    <property type="match status" value="1"/>
</dbReference>
<feature type="compositionally biased region" description="Acidic residues" evidence="8">
    <location>
        <begin position="386"/>
        <end position="401"/>
    </location>
</feature>
<feature type="compositionally biased region" description="Basic residues" evidence="8">
    <location>
        <begin position="985"/>
        <end position="997"/>
    </location>
</feature>
<dbReference type="Proteomes" id="UP000267821">
    <property type="component" value="Unassembled WGS sequence"/>
</dbReference>
<evidence type="ECO:0000256" key="5">
    <source>
        <dbReference type="ARBA" id="ARBA00022927"/>
    </source>
</evidence>
<evidence type="ECO:0000313" key="11">
    <source>
        <dbReference type="Proteomes" id="UP000267821"/>
    </source>
</evidence>
<comment type="similarity">
    <text evidence="2 7">Belongs to the adaptor complexes large subunit family.</text>
</comment>
<dbReference type="AlphaFoldDB" id="A0A3N4LGM0"/>
<dbReference type="GO" id="GO:0006896">
    <property type="term" value="P:Golgi to vacuole transport"/>
    <property type="evidence" value="ECO:0007669"/>
    <property type="project" value="TreeGrafter"/>
</dbReference>
<evidence type="ECO:0000259" key="9">
    <source>
        <dbReference type="Pfam" id="PF01602"/>
    </source>
</evidence>
<reference evidence="10 11" key="1">
    <citation type="journal article" date="2018" name="Nat. Ecol. Evol.">
        <title>Pezizomycetes genomes reveal the molecular basis of ectomycorrhizal truffle lifestyle.</title>
        <authorList>
            <person name="Murat C."/>
            <person name="Payen T."/>
            <person name="Noel B."/>
            <person name="Kuo A."/>
            <person name="Morin E."/>
            <person name="Chen J."/>
            <person name="Kohler A."/>
            <person name="Krizsan K."/>
            <person name="Balestrini R."/>
            <person name="Da Silva C."/>
            <person name="Montanini B."/>
            <person name="Hainaut M."/>
            <person name="Levati E."/>
            <person name="Barry K.W."/>
            <person name="Belfiori B."/>
            <person name="Cichocki N."/>
            <person name="Clum A."/>
            <person name="Dockter R.B."/>
            <person name="Fauchery L."/>
            <person name="Guy J."/>
            <person name="Iotti M."/>
            <person name="Le Tacon F."/>
            <person name="Lindquist E.A."/>
            <person name="Lipzen A."/>
            <person name="Malagnac F."/>
            <person name="Mello A."/>
            <person name="Molinier V."/>
            <person name="Miyauchi S."/>
            <person name="Poulain J."/>
            <person name="Riccioni C."/>
            <person name="Rubini A."/>
            <person name="Sitrit Y."/>
            <person name="Splivallo R."/>
            <person name="Traeger S."/>
            <person name="Wang M."/>
            <person name="Zifcakova L."/>
            <person name="Wipf D."/>
            <person name="Zambonelli A."/>
            <person name="Paolocci F."/>
            <person name="Nowrousian M."/>
            <person name="Ottonello S."/>
            <person name="Baldrian P."/>
            <person name="Spatafora J.W."/>
            <person name="Henrissat B."/>
            <person name="Nagy L.G."/>
            <person name="Aury J.M."/>
            <person name="Wincker P."/>
            <person name="Grigoriev I.V."/>
            <person name="Bonfante P."/>
            <person name="Martin F.M."/>
        </authorList>
    </citation>
    <scope>NUCLEOTIDE SEQUENCE [LARGE SCALE GENOMIC DNA]</scope>
    <source>
        <strain evidence="10 11">ATCC MYA-4762</strain>
    </source>
</reference>
<proteinExistence type="inferred from homology"/>
<feature type="compositionally biased region" description="Gly residues" evidence="8">
    <location>
        <begin position="1083"/>
        <end position="1092"/>
    </location>
</feature>
<evidence type="ECO:0000256" key="3">
    <source>
        <dbReference type="ARBA" id="ARBA00022448"/>
    </source>
</evidence>